<protein>
    <submittedName>
        <fullName evidence="2">Uncharacterized protein</fullName>
    </submittedName>
</protein>
<dbReference type="EMBL" id="QJUI01000015">
    <property type="protein sequence ID" value="TBU75833.1"/>
    <property type="molecule type" value="Genomic_DNA"/>
</dbReference>
<evidence type="ECO:0000313" key="3">
    <source>
        <dbReference type="Proteomes" id="UP000292302"/>
    </source>
</evidence>
<evidence type="ECO:0000313" key="2">
    <source>
        <dbReference type="EMBL" id="TBU75833.1"/>
    </source>
</evidence>
<sequence length="137" mass="15215">MPGANVSLADDQQRQRVLDAAESQDCTVYRPDEDDADAEEQDMGDARVLFTGAFEPPQEWDAAERDDYFDGSDPALFVTALIACEAKPGSKAFFKPQAGDYLAIISKDGKVEMYFVCERLDDEQGSSFVLIRDEQTD</sequence>
<keyword evidence="3" id="KW-1185">Reference proteome</keyword>
<dbReference type="OrthoDB" id="6961809at2"/>
<proteinExistence type="predicted"/>
<accession>A0A4Q9QIN1</accession>
<dbReference type="Proteomes" id="UP000292302">
    <property type="component" value="Unassembled WGS sequence"/>
</dbReference>
<reference evidence="2 3" key="1">
    <citation type="submission" date="2018-06" db="EMBL/GenBank/DDBJ databases">
        <title>Three novel Pseudomonas species isolated from symptomatic oak.</title>
        <authorList>
            <person name="Bueno-Gonzalez V."/>
            <person name="Brady C."/>
        </authorList>
    </citation>
    <scope>NUCLEOTIDE SEQUENCE [LARGE SCALE GENOMIC DNA]</scope>
    <source>
        <strain evidence="2 3">P9A</strain>
    </source>
</reference>
<gene>
    <name evidence="2" type="ORF">DNK06_17535</name>
</gene>
<comment type="caution">
    <text evidence="2">The sequence shown here is derived from an EMBL/GenBank/DDBJ whole genome shotgun (WGS) entry which is preliminary data.</text>
</comment>
<dbReference type="AlphaFoldDB" id="A0A4Q9QIN1"/>
<name>A0A4Q9QIN1_9GAMM</name>
<dbReference type="RefSeq" id="WP_131181356.1">
    <property type="nucleotide sequence ID" value="NZ_QJUI01000015.1"/>
</dbReference>
<organism evidence="2 3">
    <name type="scientific">Phytopseudomonas daroniae</name>
    <dbReference type="NCBI Taxonomy" id="2487519"/>
    <lineage>
        <taxon>Bacteria</taxon>
        <taxon>Pseudomonadati</taxon>
        <taxon>Pseudomonadota</taxon>
        <taxon>Gammaproteobacteria</taxon>
        <taxon>Pseudomonadales</taxon>
        <taxon>Pseudomonadaceae</taxon>
        <taxon>Phytopseudomonas</taxon>
    </lineage>
</organism>
<evidence type="ECO:0000256" key="1">
    <source>
        <dbReference type="SAM" id="MobiDB-lite"/>
    </source>
</evidence>
<feature type="region of interest" description="Disordered" evidence="1">
    <location>
        <begin position="1"/>
        <end position="25"/>
    </location>
</feature>